<dbReference type="SUPFAM" id="SSF50978">
    <property type="entry name" value="WD40 repeat-like"/>
    <property type="match status" value="1"/>
</dbReference>
<proteinExistence type="predicted"/>
<sequence length="252" mass="29401">MSHNLEPIPNLTINAQSYLLVTCGNDSLVKLWRISLPNKCDTSIDKIEVKLWRSLQGHGGNVICVRFSQIVSEFVCSTATDRQARIWSVYSANCLYVLDHDSIVTSCCFNEDCSLLATGCLDKTLWLWKLPQHLKRWIQKYFSKNAANNVKIFRYVAFVDYQKALDNDRRGCFEHIKNQRHWRWRTKYHRKLILEAEKSPMVPLGRTMEQPNIKTRSDNAQQYDTKMGATNYANNKEKGDDRKTDIETGWMR</sequence>
<evidence type="ECO:0000256" key="2">
    <source>
        <dbReference type="SAM" id="MobiDB-lite"/>
    </source>
</evidence>
<dbReference type="InterPro" id="IPR036322">
    <property type="entry name" value="WD40_repeat_dom_sf"/>
</dbReference>
<dbReference type="PANTHER" id="PTHR19879">
    <property type="entry name" value="TRANSCRIPTION INITIATION FACTOR TFIID"/>
    <property type="match status" value="1"/>
</dbReference>
<protein>
    <submittedName>
        <fullName evidence="3">Coronin-2B-like</fullName>
    </submittedName>
</protein>
<feature type="repeat" description="WD" evidence="1">
    <location>
        <begin position="55"/>
        <end position="97"/>
    </location>
</feature>
<dbReference type="Gene3D" id="2.130.10.10">
    <property type="entry name" value="YVTN repeat-like/Quinoprotein amine dehydrogenase"/>
    <property type="match status" value="1"/>
</dbReference>
<dbReference type="InterPro" id="IPR015943">
    <property type="entry name" value="WD40/YVTN_repeat-like_dom_sf"/>
</dbReference>
<gene>
    <name evidence="3" type="primary">LOC114339035</name>
</gene>
<keyword evidence="1" id="KW-0853">WD repeat</keyword>
<dbReference type="PANTHER" id="PTHR19879:SF9">
    <property type="entry name" value="TRANSCRIPTION INITIATION FACTOR TFIID SUBUNIT 5"/>
    <property type="match status" value="1"/>
</dbReference>
<dbReference type="InterPro" id="IPR001680">
    <property type="entry name" value="WD40_rpt"/>
</dbReference>
<evidence type="ECO:0000313" key="3">
    <source>
        <dbReference type="RefSeq" id="XP_028145462.1"/>
    </source>
</evidence>
<dbReference type="PROSITE" id="PS50082">
    <property type="entry name" value="WD_REPEATS_2"/>
    <property type="match status" value="2"/>
</dbReference>
<reference evidence="3" key="1">
    <citation type="submission" date="2025-08" db="UniProtKB">
        <authorList>
            <consortium name="RefSeq"/>
        </authorList>
    </citation>
    <scope>IDENTIFICATION</scope>
    <source>
        <tissue evidence="3">Whole insect</tissue>
    </source>
</reference>
<dbReference type="PROSITE" id="PS50294">
    <property type="entry name" value="WD_REPEATS_REGION"/>
    <property type="match status" value="1"/>
</dbReference>
<feature type="compositionally biased region" description="Basic and acidic residues" evidence="2">
    <location>
        <begin position="235"/>
        <end position="246"/>
    </location>
</feature>
<feature type="repeat" description="WD" evidence="1">
    <location>
        <begin position="97"/>
        <end position="130"/>
    </location>
</feature>
<accession>A0A6P7GHU8</accession>
<dbReference type="AlphaFoldDB" id="A0A6P7GHU8"/>
<organism evidence="3">
    <name type="scientific">Diabrotica virgifera virgifera</name>
    <name type="common">western corn rootworm</name>
    <dbReference type="NCBI Taxonomy" id="50390"/>
    <lineage>
        <taxon>Eukaryota</taxon>
        <taxon>Metazoa</taxon>
        <taxon>Ecdysozoa</taxon>
        <taxon>Arthropoda</taxon>
        <taxon>Hexapoda</taxon>
        <taxon>Insecta</taxon>
        <taxon>Pterygota</taxon>
        <taxon>Neoptera</taxon>
        <taxon>Endopterygota</taxon>
        <taxon>Coleoptera</taxon>
        <taxon>Polyphaga</taxon>
        <taxon>Cucujiformia</taxon>
        <taxon>Chrysomeloidea</taxon>
        <taxon>Chrysomelidae</taxon>
        <taxon>Galerucinae</taxon>
        <taxon>Diabroticina</taxon>
        <taxon>Diabroticites</taxon>
        <taxon>Diabrotica</taxon>
    </lineage>
</organism>
<feature type="region of interest" description="Disordered" evidence="2">
    <location>
        <begin position="231"/>
        <end position="252"/>
    </location>
</feature>
<dbReference type="RefSeq" id="XP_028145462.1">
    <property type="nucleotide sequence ID" value="XM_028289661.1"/>
</dbReference>
<dbReference type="SMART" id="SM00320">
    <property type="entry name" value="WD40"/>
    <property type="match status" value="3"/>
</dbReference>
<name>A0A6P7GHU8_DIAVI</name>
<dbReference type="InParanoid" id="A0A6P7GHU8"/>
<evidence type="ECO:0000256" key="1">
    <source>
        <dbReference type="PROSITE-ProRule" id="PRU00221"/>
    </source>
</evidence>
<dbReference type="Pfam" id="PF00400">
    <property type="entry name" value="WD40"/>
    <property type="match status" value="2"/>
</dbReference>